<reference evidence="2" key="1">
    <citation type="submission" date="2021-03" db="EMBL/GenBank/DDBJ databases">
        <title>Identification and antibiotic profiling of Wohlfahrtiimonas chitiniclastica, an underestimated human pathogen.</title>
        <authorList>
            <person name="Kopf A."/>
            <person name="Bunk B."/>
            <person name="Coldewey S."/>
            <person name="Gunzer F."/>
            <person name="Riedel T."/>
            <person name="Schroettner P."/>
        </authorList>
    </citation>
    <scope>NUCLEOTIDE SEQUENCE</scope>
    <source>
        <strain evidence="2">DSM 100917</strain>
    </source>
</reference>
<organism evidence="2 3">
    <name type="scientific">Wohlfahrtiimonas chitiniclastica</name>
    <dbReference type="NCBI Taxonomy" id="400946"/>
    <lineage>
        <taxon>Bacteria</taxon>
        <taxon>Pseudomonadati</taxon>
        <taxon>Pseudomonadota</taxon>
        <taxon>Gammaproteobacteria</taxon>
        <taxon>Cardiobacteriales</taxon>
        <taxon>Ignatzschineriaceae</taxon>
        <taxon>Wohlfahrtiimonas</taxon>
    </lineage>
</organism>
<comment type="caution">
    <text evidence="2">The sequence shown here is derived from an EMBL/GenBank/DDBJ whole genome shotgun (WGS) entry which is preliminary data.</text>
</comment>
<feature type="chain" id="PRO_5044245905" description="Secreted protein" evidence="1">
    <location>
        <begin position="21"/>
        <end position="101"/>
    </location>
</feature>
<name>A0AB35C143_9GAMM</name>
<keyword evidence="1" id="KW-0732">Signal</keyword>
<dbReference type="RefSeq" id="WP_213402811.1">
    <property type="nucleotide sequence ID" value="NZ_CP115969.1"/>
</dbReference>
<protein>
    <recommendedName>
        <fullName evidence="4">Secreted protein</fullName>
    </recommendedName>
</protein>
<evidence type="ECO:0000313" key="3">
    <source>
        <dbReference type="Proteomes" id="UP000680020"/>
    </source>
</evidence>
<gene>
    <name evidence="2" type="ORF">J7561_02725</name>
</gene>
<dbReference type="Proteomes" id="UP000680020">
    <property type="component" value="Unassembled WGS sequence"/>
</dbReference>
<evidence type="ECO:0008006" key="4">
    <source>
        <dbReference type="Google" id="ProtNLM"/>
    </source>
</evidence>
<accession>A0AB35C143</accession>
<dbReference type="EMBL" id="JAGIBU010000001">
    <property type="protein sequence ID" value="MBS7824118.1"/>
    <property type="molecule type" value="Genomic_DNA"/>
</dbReference>
<sequence length="101" mass="10698">MKKQALTLAALLTLSPFAMAHTALLSCFDEGDQTITCEGGFSDGSSASGVKFLVVQAGKNIVETKFNELNSVNFPKPEGDYEAIFDAGDGHNIVIKSSNIN</sequence>
<evidence type="ECO:0000256" key="1">
    <source>
        <dbReference type="SAM" id="SignalP"/>
    </source>
</evidence>
<evidence type="ECO:0000313" key="2">
    <source>
        <dbReference type="EMBL" id="MBS7824118.1"/>
    </source>
</evidence>
<dbReference type="PROSITE" id="PS51257">
    <property type="entry name" value="PROKAR_LIPOPROTEIN"/>
    <property type="match status" value="1"/>
</dbReference>
<proteinExistence type="predicted"/>
<feature type="signal peptide" evidence="1">
    <location>
        <begin position="1"/>
        <end position="20"/>
    </location>
</feature>
<dbReference type="AlphaFoldDB" id="A0AB35C143"/>